<name>A0ACB0IZK1_TRIPR</name>
<evidence type="ECO:0000313" key="1">
    <source>
        <dbReference type="EMBL" id="CAJ2637291.1"/>
    </source>
</evidence>
<dbReference type="Proteomes" id="UP001177021">
    <property type="component" value="Unassembled WGS sequence"/>
</dbReference>
<keyword evidence="2" id="KW-1185">Reference proteome</keyword>
<organism evidence="1 2">
    <name type="scientific">Trifolium pratense</name>
    <name type="common">Red clover</name>
    <dbReference type="NCBI Taxonomy" id="57577"/>
    <lineage>
        <taxon>Eukaryota</taxon>
        <taxon>Viridiplantae</taxon>
        <taxon>Streptophyta</taxon>
        <taxon>Embryophyta</taxon>
        <taxon>Tracheophyta</taxon>
        <taxon>Spermatophyta</taxon>
        <taxon>Magnoliopsida</taxon>
        <taxon>eudicotyledons</taxon>
        <taxon>Gunneridae</taxon>
        <taxon>Pentapetalae</taxon>
        <taxon>rosids</taxon>
        <taxon>fabids</taxon>
        <taxon>Fabales</taxon>
        <taxon>Fabaceae</taxon>
        <taxon>Papilionoideae</taxon>
        <taxon>50 kb inversion clade</taxon>
        <taxon>NPAAA clade</taxon>
        <taxon>Hologalegina</taxon>
        <taxon>IRL clade</taxon>
        <taxon>Trifolieae</taxon>
        <taxon>Trifolium</taxon>
    </lineage>
</organism>
<comment type="caution">
    <text evidence="1">The sequence shown here is derived from an EMBL/GenBank/DDBJ whole genome shotgun (WGS) entry which is preliminary data.</text>
</comment>
<evidence type="ECO:0000313" key="2">
    <source>
        <dbReference type="Proteomes" id="UP001177021"/>
    </source>
</evidence>
<reference evidence="1" key="1">
    <citation type="submission" date="2023-10" db="EMBL/GenBank/DDBJ databases">
        <authorList>
            <person name="Rodriguez Cubillos JULIANA M."/>
            <person name="De Vega J."/>
        </authorList>
    </citation>
    <scope>NUCLEOTIDE SEQUENCE</scope>
</reference>
<dbReference type="EMBL" id="CASHSV030000013">
    <property type="protein sequence ID" value="CAJ2637291.1"/>
    <property type="molecule type" value="Genomic_DNA"/>
</dbReference>
<gene>
    <name evidence="1" type="ORF">MILVUS5_LOCUS7663</name>
</gene>
<sequence length="109" mass="12592">MIECPFSSNYESITVVTATRLKLALYLCHSSNNKLLQSLLAKSAQYWADMEKKSKALFKVWSLKLGSKMVKGFEYGIMWFLFSILFSDNLVCFPRFFLDNLVSFPCFFG</sequence>
<accession>A0ACB0IZK1</accession>
<protein>
    <submittedName>
        <fullName evidence="1">Uncharacterized protein</fullName>
    </submittedName>
</protein>
<proteinExistence type="predicted"/>